<comment type="caution">
    <text evidence="3">The sequence shown here is derived from an EMBL/GenBank/DDBJ whole genome shotgun (WGS) entry which is preliminary data.</text>
</comment>
<name>A0A9P4Z2Z3_9HYPO</name>
<gene>
    <name evidence="3" type="ORF">GMORB2_0210</name>
</gene>
<dbReference type="GO" id="GO:0004553">
    <property type="term" value="F:hydrolase activity, hydrolyzing O-glycosyl compounds"/>
    <property type="evidence" value="ECO:0007669"/>
    <property type="project" value="InterPro"/>
</dbReference>
<feature type="domain" description="GH16" evidence="2">
    <location>
        <begin position="23"/>
        <end position="286"/>
    </location>
</feature>
<evidence type="ECO:0000256" key="1">
    <source>
        <dbReference type="SAM" id="SignalP"/>
    </source>
</evidence>
<dbReference type="CDD" id="cd02182">
    <property type="entry name" value="GH16_Strep_laminarinase_like"/>
    <property type="match status" value="1"/>
</dbReference>
<dbReference type="PANTHER" id="PTHR10963">
    <property type="entry name" value="GLYCOSYL HYDROLASE-RELATED"/>
    <property type="match status" value="1"/>
</dbReference>
<keyword evidence="1" id="KW-0732">Signal</keyword>
<dbReference type="GeneID" id="55966440"/>
<dbReference type="RefSeq" id="XP_035325126.1">
    <property type="nucleotide sequence ID" value="XM_035462196.1"/>
</dbReference>
<dbReference type="Gene3D" id="2.60.120.200">
    <property type="match status" value="1"/>
</dbReference>
<evidence type="ECO:0000313" key="3">
    <source>
        <dbReference type="EMBL" id="KAF4126474.1"/>
    </source>
</evidence>
<accession>A0A9P4Z2Z3</accession>
<dbReference type="InterPro" id="IPR000757">
    <property type="entry name" value="Beta-glucanase-like"/>
</dbReference>
<reference evidence="3" key="1">
    <citation type="submission" date="2020-03" db="EMBL/GenBank/DDBJ databases">
        <title>Site-based positive gene gene selection in Geosmithia morbida across the United States reveals a broad range of putative effectors and factors for local host and environmental adapation.</title>
        <authorList>
            <person name="Onufrak A."/>
            <person name="Murdoch R.W."/>
            <person name="Gazis R."/>
            <person name="Huff M."/>
            <person name="Staton M."/>
            <person name="Klingeman W."/>
            <person name="Hadziabdic D."/>
        </authorList>
    </citation>
    <scope>NUCLEOTIDE SEQUENCE</scope>
    <source>
        <strain evidence="3">1262</strain>
    </source>
</reference>
<sequence length="286" mass="30930">MLSRNALLFLSYLSGTVLAWEAPAYGGLTRVWESNFAGAAGAAPSSGNWNIIEGDLGVNSELQIYTSSSKNVQCSGGDTLQLVPWRDSSAVKGWTSGRIESKYVFTPQSGKLTRAEAAIRFGTNAVGNKQGIWPAFWMLGNSLRNGGTWPSCGELDIMETINGQLTGYGTAHCDISVGGVCNEGTGIGGSITIPDQGWHTWRIDFDRTKSTWQQETITWYMDGQQFHQISGSGLNNQGVWNTLCHSPMYFLLNVAVGGTWPGYPNDSTLDGYGSMMEVGYVAQYSS</sequence>
<evidence type="ECO:0000313" key="4">
    <source>
        <dbReference type="Proteomes" id="UP000749293"/>
    </source>
</evidence>
<dbReference type="InterPro" id="IPR050546">
    <property type="entry name" value="Glycosyl_Hydrlase_16"/>
</dbReference>
<dbReference type="InterPro" id="IPR013320">
    <property type="entry name" value="ConA-like_dom_sf"/>
</dbReference>
<evidence type="ECO:0000259" key="2">
    <source>
        <dbReference type="PROSITE" id="PS51762"/>
    </source>
</evidence>
<feature type="signal peptide" evidence="1">
    <location>
        <begin position="1"/>
        <end position="19"/>
    </location>
</feature>
<dbReference type="Proteomes" id="UP000749293">
    <property type="component" value="Unassembled WGS sequence"/>
</dbReference>
<dbReference type="AlphaFoldDB" id="A0A9P4Z2Z3"/>
<dbReference type="EMBL" id="JAANYQ010000001">
    <property type="protein sequence ID" value="KAF4126474.1"/>
    <property type="molecule type" value="Genomic_DNA"/>
</dbReference>
<protein>
    <submittedName>
        <fullName evidence="3">Glycosyl hydrolases family 16</fullName>
    </submittedName>
</protein>
<dbReference type="Pfam" id="PF00722">
    <property type="entry name" value="Glyco_hydro_16"/>
    <property type="match status" value="1"/>
</dbReference>
<dbReference type="SUPFAM" id="SSF49899">
    <property type="entry name" value="Concanavalin A-like lectins/glucanases"/>
    <property type="match status" value="1"/>
</dbReference>
<keyword evidence="4" id="KW-1185">Reference proteome</keyword>
<dbReference type="GO" id="GO:0005975">
    <property type="term" value="P:carbohydrate metabolic process"/>
    <property type="evidence" value="ECO:0007669"/>
    <property type="project" value="InterPro"/>
</dbReference>
<organism evidence="3 4">
    <name type="scientific">Geosmithia morbida</name>
    <dbReference type="NCBI Taxonomy" id="1094350"/>
    <lineage>
        <taxon>Eukaryota</taxon>
        <taxon>Fungi</taxon>
        <taxon>Dikarya</taxon>
        <taxon>Ascomycota</taxon>
        <taxon>Pezizomycotina</taxon>
        <taxon>Sordariomycetes</taxon>
        <taxon>Hypocreomycetidae</taxon>
        <taxon>Hypocreales</taxon>
        <taxon>Bionectriaceae</taxon>
        <taxon>Geosmithia</taxon>
    </lineage>
</organism>
<dbReference type="PROSITE" id="PS51762">
    <property type="entry name" value="GH16_2"/>
    <property type="match status" value="1"/>
</dbReference>
<keyword evidence="3" id="KW-0378">Hydrolase</keyword>
<feature type="chain" id="PRO_5040152883" evidence="1">
    <location>
        <begin position="20"/>
        <end position="286"/>
    </location>
</feature>
<proteinExistence type="predicted"/>
<dbReference type="OrthoDB" id="192832at2759"/>
<dbReference type="PANTHER" id="PTHR10963:SF60">
    <property type="entry name" value="GRAM-NEGATIVE BACTERIA-BINDING PROTEIN 1-RELATED"/>
    <property type="match status" value="1"/>
</dbReference>